<evidence type="ECO:0000313" key="8">
    <source>
        <dbReference type="EMBL" id="SVE71491.1"/>
    </source>
</evidence>
<dbReference type="Gene3D" id="3.40.50.300">
    <property type="entry name" value="P-loop containing nucleotide triphosphate hydrolases"/>
    <property type="match status" value="1"/>
</dbReference>
<dbReference type="GO" id="GO:0000724">
    <property type="term" value="P:double-strand break repair via homologous recombination"/>
    <property type="evidence" value="ECO:0007669"/>
    <property type="project" value="TreeGrafter"/>
</dbReference>
<proteinExistence type="evidence at transcript level"/>
<organism evidence="7">
    <name type="scientific">Daphnia similis</name>
    <dbReference type="NCBI Taxonomy" id="35528"/>
    <lineage>
        <taxon>Eukaryota</taxon>
        <taxon>Metazoa</taxon>
        <taxon>Ecdysozoa</taxon>
        <taxon>Arthropoda</taxon>
        <taxon>Crustacea</taxon>
        <taxon>Branchiopoda</taxon>
        <taxon>Diplostraca</taxon>
        <taxon>Cladocera</taxon>
        <taxon>Anomopoda</taxon>
        <taxon>Daphniidae</taxon>
        <taxon>Daphnia</taxon>
        <taxon>Daphnia similis group</taxon>
    </lineage>
</organism>
<dbReference type="InterPro" id="IPR001650">
    <property type="entry name" value="Helicase_C-like"/>
</dbReference>
<keyword evidence="3" id="KW-0833">Ubl conjugation pathway</keyword>
<protein>
    <recommendedName>
        <fullName evidence="2">Ubiquitin-like protein 5</fullName>
        <ecNumber evidence="5">5.6.2.4</ecNumber>
    </recommendedName>
</protein>
<dbReference type="GO" id="GO:0009378">
    <property type="term" value="F:four-way junction helicase activity"/>
    <property type="evidence" value="ECO:0007669"/>
    <property type="project" value="TreeGrafter"/>
</dbReference>
<evidence type="ECO:0000313" key="7">
    <source>
        <dbReference type="EMBL" id="SVE70860.1"/>
    </source>
</evidence>
<dbReference type="InterPro" id="IPR029071">
    <property type="entry name" value="Ubiquitin-like_domsf"/>
</dbReference>
<dbReference type="PANTHER" id="PTHR13710:SF108">
    <property type="entry name" value="ATP-DEPENDENT DNA HELICASE Q4"/>
    <property type="match status" value="1"/>
</dbReference>
<dbReference type="GO" id="GO:0005737">
    <property type="term" value="C:cytoplasm"/>
    <property type="evidence" value="ECO:0007669"/>
    <property type="project" value="TreeGrafter"/>
</dbReference>
<dbReference type="CDD" id="cd01791">
    <property type="entry name" value="Ubl_UBL5"/>
    <property type="match status" value="1"/>
</dbReference>
<dbReference type="AlphaFoldDB" id="A0A4Y7LNW7"/>
<feature type="domain" description="Helicase C-terminal" evidence="6">
    <location>
        <begin position="26"/>
        <end position="174"/>
    </location>
</feature>
<comment type="catalytic activity">
    <reaction evidence="4">
        <text>Couples ATP hydrolysis with the unwinding of duplex DNA by translocating in the 3'-5' direction.</text>
        <dbReference type="EC" id="5.6.2.4"/>
    </reaction>
</comment>
<dbReference type="Pfam" id="PF00271">
    <property type="entry name" value="Helicase_C"/>
    <property type="match status" value="1"/>
</dbReference>
<dbReference type="EMBL" id="LR001872">
    <property type="protein sequence ID" value="SVE71491.1"/>
    <property type="molecule type" value="mRNA"/>
</dbReference>
<dbReference type="GO" id="GO:0005634">
    <property type="term" value="C:nucleus"/>
    <property type="evidence" value="ECO:0007669"/>
    <property type="project" value="TreeGrafter"/>
</dbReference>
<reference evidence="7" key="1">
    <citation type="submission" date="2018-08" db="EMBL/GenBank/DDBJ databases">
        <authorList>
            <person name="Cornetti L."/>
        </authorList>
    </citation>
    <scope>NUCLEOTIDE SEQUENCE</scope>
    <source>
        <strain evidence="7">CA-CBC-31</strain>
        <strain evidence="8">CA-CBC-34</strain>
    </source>
</reference>
<evidence type="ECO:0000256" key="2">
    <source>
        <dbReference type="ARBA" id="ARBA00021360"/>
    </source>
</evidence>
<evidence type="ECO:0000256" key="3">
    <source>
        <dbReference type="ARBA" id="ARBA00022786"/>
    </source>
</evidence>
<sequence>MIEITCNDRLGKKVRVKCNPDDTIGDLKKLIAAQTGTRWEKIVLKKWYTIYKDHIKLEDYPLKDLESKGAGRRRGISWSAEAYHAGLTAARRSSVQKQFISGKMKIVVATVAFGMGINKSDIRAITHYNAPKNFENYVQEIGRAGRDGLLAHCHVFLSSEVAKFLHSNCSTKLF</sequence>
<dbReference type="PROSITE" id="PS51194">
    <property type="entry name" value="HELICASE_CTER"/>
    <property type="match status" value="1"/>
</dbReference>
<dbReference type="SUPFAM" id="SSF52540">
    <property type="entry name" value="P-loop containing nucleoside triphosphate hydrolases"/>
    <property type="match status" value="1"/>
</dbReference>
<dbReference type="PANTHER" id="PTHR13710">
    <property type="entry name" value="DNA HELICASE RECQ FAMILY MEMBER"/>
    <property type="match status" value="1"/>
</dbReference>
<dbReference type="InterPro" id="IPR027417">
    <property type="entry name" value="P-loop_NTPase"/>
</dbReference>
<dbReference type="GO" id="GO:0005694">
    <property type="term" value="C:chromosome"/>
    <property type="evidence" value="ECO:0007669"/>
    <property type="project" value="TreeGrafter"/>
</dbReference>
<dbReference type="FunFam" id="3.10.20.90:FF:000052">
    <property type="entry name" value="Ubiquitin-like protein 5"/>
    <property type="match status" value="1"/>
</dbReference>
<gene>
    <name evidence="7" type="primary">EOG090X0OUK</name>
</gene>
<accession>A0A4Y7LNW7</accession>
<name>A0A4Y7LNW7_9CRUS</name>
<evidence type="ECO:0000256" key="4">
    <source>
        <dbReference type="ARBA" id="ARBA00034617"/>
    </source>
</evidence>
<dbReference type="SMART" id="SM00490">
    <property type="entry name" value="HELICc"/>
    <property type="match status" value="1"/>
</dbReference>
<dbReference type="EC" id="5.6.2.4" evidence="5"/>
<comment type="similarity">
    <text evidence="1">Belongs to the helicase family. RecQ subfamily.</text>
</comment>
<evidence type="ECO:0000256" key="1">
    <source>
        <dbReference type="ARBA" id="ARBA00005446"/>
    </source>
</evidence>
<dbReference type="GO" id="GO:0043138">
    <property type="term" value="F:3'-5' DNA helicase activity"/>
    <property type="evidence" value="ECO:0007669"/>
    <property type="project" value="UniProtKB-EC"/>
</dbReference>
<evidence type="ECO:0000259" key="6">
    <source>
        <dbReference type="PROSITE" id="PS51194"/>
    </source>
</evidence>
<dbReference type="Gene3D" id="3.10.20.90">
    <property type="entry name" value="Phosphatidylinositol 3-kinase Catalytic Subunit, Chain A, domain 1"/>
    <property type="match status" value="1"/>
</dbReference>
<dbReference type="EMBL" id="LR001241">
    <property type="protein sequence ID" value="SVE70860.1"/>
    <property type="molecule type" value="mRNA"/>
</dbReference>
<dbReference type="SUPFAM" id="SSF54236">
    <property type="entry name" value="Ubiquitin-like"/>
    <property type="match status" value="1"/>
</dbReference>
<evidence type="ECO:0000256" key="5">
    <source>
        <dbReference type="ARBA" id="ARBA00034808"/>
    </source>
</evidence>